<keyword evidence="4" id="KW-1185">Reference proteome</keyword>
<evidence type="ECO:0000313" key="3">
    <source>
        <dbReference type="EMBL" id="SNS58933.1"/>
    </source>
</evidence>
<feature type="domain" description="DUF4440" evidence="2">
    <location>
        <begin position="9"/>
        <end position="88"/>
    </location>
</feature>
<accession>A0A239FRW6</accession>
<protein>
    <recommendedName>
        <fullName evidence="2">DUF4440 domain-containing protein</fullName>
    </recommendedName>
</protein>
<evidence type="ECO:0000256" key="1">
    <source>
        <dbReference type="SAM" id="MobiDB-lite"/>
    </source>
</evidence>
<dbReference type="Proteomes" id="UP000198373">
    <property type="component" value="Unassembled WGS sequence"/>
</dbReference>
<organism evidence="3 4">
    <name type="scientific">Geodermatophilus pulveris</name>
    <dbReference type="NCBI Taxonomy" id="1564159"/>
    <lineage>
        <taxon>Bacteria</taxon>
        <taxon>Bacillati</taxon>
        <taxon>Actinomycetota</taxon>
        <taxon>Actinomycetes</taxon>
        <taxon>Geodermatophilales</taxon>
        <taxon>Geodermatophilaceae</taxon>
        <taxon>Geodermatophilus</taxon>
    </lineage>
</organism>
<proteinExistence type="predicted"/>
<dbReference type="SUPFAM" id="SSF54427">
    <property type="entry name" value="NTF2-like"/>
    <property type="match status" value="1"/>
</dbReference>
<dbReference type="EMBL" id="FZOO01000005">
    <property type="protein sequence ID" value="SNS58933.1"/>
    <property type="molecule type" value="Genomic_DNA"/>
</dbReference>
<evidence type="ECO:0000259" key="2">
    <source>
        <dbReference type="Pfam" id="PF14534"/>
    </source>
</evidence>
<reference evidence="4" key="1">
    <citation type="submission" date="2017-06" db="EMBL/GenBank/DDBJ databases">
        <authorList>
            <person name="Varghese N."/>
            <person name="Submissions S."/>
        </authorList>
    </citation>
    <scope>NUCLEOTIDE SEQUENCE [LARGE SCALE GENOMIC DNA]</scope>
    <source>
        <strain evidence="4">DSM 46839</strain>
    </source>
</reference>
<sequence length="173" mass="18501">MDADGRQVIEQELALLDPEVRGDADRVRSYLHPDFVEYGASGRVWDRASITSVTSGTTGVITAADVQVRRLGPGAVLVTYRSQASDRRALRGSGLSPRARTGLALAVPPGDALRVNPRARVRPAPVPAPGGQALKTWSEEHVEAMATARERHDCGSGGTAPGHTRRPTGHPRW</sequence>
<dbReference type="Gene3D" id="3.10.450.50">
    <property type="match status" value="1"/>
</dbReference>
<feature type="compositionally biased region" description="Basic residues" evidence="1">
    <location>
        <begin position="163"/>
        <end position="173"/>
    </location>
</feature>
<dbReference type="InterPro" id="IPR027843">
    <property type="entry name" value="DUF4440"/>
</dbReference>
<dbReference type="InterPro" id="IPR032710">
    <property type="entry name" value="NTF2-like_dom_sf"/>
</dbReference>
<dbReference type="Pfam" id="PF14534">
    <property type="entry name" value="DUF4440"/>
    <property type="match status" value="1"/>
</dbReference>
<evidence type="ECO:0000313" key="4">
    <source>
        <dbReference type="Proteomes" id="UP000198373"/>
    </source>
</evidence>
<gene>
    <name evidence="3" type="ORF">SAMN06893096_105201</name>
</gene>
<feature type="region of interest" description="Disordered" evidence="1">
    <location>
        <begin position="149"/>
        <end position="173"/>
    </location>
</feature>
<name>A0A239FRW6_9ACTN</name>
<dbReference type="AlphaFoldDB" id="A0A239FRW6"/>